<dbReference type="PANTHER" id="PTHR46401">
    <property type="entry name" value="GLYCOSYLTRANSFERASE WBBK-RELATED"/>
    <property type="match status" value="1"/>
</dbReference>
<feature type="domain" description="Glycosyl transferase family 1" evidence="2">
    <location>
        <begin position="175"/>
        <end position="338"/>
    </location>
</feature>
<evidence type="ECO:0000313" key="3">
    <source>
        <dbReference type="EMBL" id="OGG04351.1"/>
    </source>
</evidence>
<accession>A0A1F5YVY4</accession>
<name>A0A1F5YVY4_9BACT</name>
<dbReference type="Gene3D" id="3.40.50.2000">
    <property type="entry name" value="Glycogen Phosphorylase B"/>
    <property type="match status" value="2"/>
</dbReference>
<reference evidence="3 4" key="1">
    <citation type="journal article" date="2016" name="Nat. Commun.">
        <title>Thousands of microbial genomes shed light on interconnected biogeochemical processes in an aquifer system.</title>
        <authorList>
            <person name="Anantharaman K."/>
            <person name="Brown C.T."/>
            <person name="Hug L.A."/>
            <person name="Sharon I."/>
            <person name="Castelle C.J."/>
            <person name="Probst A.J."/>
            <person name="Thomas B.C."/>
            <person name="Singh A."/>
            <person name="Wilkins M.J."/>
            <person name="Karaoz U."/>
            <person name="Brodie E.L."/>
            <person name="Williams K.H."/>
            <person name="Hubbard S.S."/>
            <person name="Banfield J.F."/>
        </authorList>
    </citation>
    <scope>NUCLEOTIDE SEQUENCE [LARGE SCALE GENOMIC DNA]</scope>
</reference>
<dbReference type="GO" id="GO:0016757">
    <property type="term" value="F:glycosyltransferase activity"/>
    <property type="evidence" value="ECO:0007669"/>
    <property type="project" value="InterPro"/>
</dbReference>
<dbReference type="EMBL" id="MFJA01000006">
    <property type="protein sequence ID" value="OGG04351.1"/>
    <property type="molecule type" value="Genomic_DNA"/>
</dbReference>
<protein>
    <recommendedName>
        <fullName evidence="2">Glycosyl transferase family 1 domain-containing protein</fullName>
    </recommendedName>
</protein>
<comment type="caution">
    <text evidence="3">The sequence shown here is derived from an EMBL/GenBank/DDBJ whole genome shotgun (WGS) entry which is preliminary data.</text>
</comment>
<evidence type="ECO:0000256" key="1">
    <source>
        <dbReference type="ARBA" id="ARBA00022679"/>
    </source>
</evidence>
<evidence type="ECO:0000259" key="2">
    <source>
        <dbReference type="Pfam" id="PF00534"/>
    </source>
</evidence>
<organism evidence="3 4">
    <name type="scientific">Candidatus Gottesmanbacteria bacterium RBG_16_37_8</name>
    <dbReference type="NCBI Taxonomy" id="1798371"/>
    <lineage>
        <taxon>Bacteria</taxon>
        <taxon>Candidatus Gottesmaniibacteriota</taxon>
    </lineage>
</organism>
<sequence>MLIGIDANEANISQRVGIGRYAYQVLKGIYSLQEKSKENIEFDIYLKSKPLADLPKQKTGWRYLELKPPQLWTRFALPLYLNIYGRKMALFFSTSHYLPPFVKLKSVISVMDLSYLHYPQMFKLSDLYKLKYWTAMSVKKARKIITISNFSKNEIIKYYSVDPDKIIVAYPGVDRKKYKPKRTLNKKDYILYVGTLQPRKNITGLIEAFSRLENINKLRLLIVGQKGWLYKDIFNQVRKRGLENKIIFPNYVTENQLISYYQEALCLVLPSFYEGFGIPVIEAMACGCPVIAASSSSLPEIVGQSGLLVNPNNIDQLAKAIEQISYDESFRNNLVKKGFLRIKDFQWEKTAEIIYTTLINTAL</sequence>
<dbReference type="Proteomes" id="UP000176665">
    <property type="component" value="Unassembled WGS sequence"/>
</dbReference>
<proteinExistence type="predicted"/>
<evidence type="ECO:0000313" key="4">
    <source>
        <dbReference type="Proteomes" id="UP000176665"/>
    </source>
</evidence>
<dbReference type="CDD" id="cd03809">
    <property type="entry name" value="GT4_MtfB-like"/>
    <property type="match status" value="1"/>
</dbReference>
<dbReference type="PANTHER" id="PTHR46401:SF2">
    <property type="entry name" value="GLYCOSYLTRANSFERASE WBBK-RELATED"/>
    <property type="match status" value="1"/>
</dbReference>
<dbReference type="FunFam" id="3.40.50.2000:FF:000119">
    <property type="entry name" value="Glycosyl transferase group 1"/>
    <property type="match status" value="1"/>
</dbReference>
<dbReference type="Pfam" id="PF00534">
    <property type="entry name" value="Glycos_transf_1"/>
    <property type="match status" value="1"/>
</dbReference>
<dbReference type="InterPro" id="IPR001296">
    <property type="entry name" value="Glyco_trans_1"/>
</dbReference>
<dbReference type="AlphaFoldDB" id="A0A1F5YVY4"/>
<keyword evidence="1" id="KW-0808">Transferase</keyword>
<gene>
    <name evidence="3" type="ORF">A2W14_07120</name>
</gene>
<dbReference type="STRING" id="1798371.A2W14_07120"/>
<dbReference type="SUPFAM" id="SSF53756">
    <property type="entry name" value="UDP-Glycosyltransferase/glycogen phosphorylase"/>
    <property type="match status" value="1"/>
</dbReference>